<sequence length="49" mass="5573">MLAERTTDPEYLVNRRRRLVDILEENLLHTGQTSIVREAVDGLVGNDPP</sequence>
<name>A0A849A2J6_9ACTN</name>
<accession>A0A849A2J6</accession>
<dbReference type="RefSeq" id="WP_171198504.1">
    <property type="nucleotide sequence ID" value="NZ_JABEND010000002.1"/>
</dbReference>
<gene>
    <name evidence="1" type="ORF">HKD39_03665</name>
</gene>
<keyword evidence="2" id="KW-1185">Reference proteome</keyword>
<comment type="caution">
    <text evidence="1">The sequence shown here is derived from an EMBL/GenBank/DDBJ whole genome shotgun (WGS) entry which is preliminary data.</text>
</comment>
<proteinExistence type="predicted"/>
<dbReference type="AlphaFoldDB" id="A0A849A2J6"/>
<organism evidence="1 2">
    <name type="scientific">Nakamurella aerolata</name>
    <dbReference type="NCBI Taxonomy" id="1656892"/>
    <lineage>
        <taxon>Bacteria</taxon>
        <taxon>Bacillati</taxon>
        <taxon>Actinomycetota</taxon>
        <taxon>Actinomycetes</taxon>
        <taxon>Nakamurellales</taxon>
        <taxon>Nakamurellaceae</taxon>
        <taxon>Nakamurella</taxon>
    </lineage>
</organism>
<evidence type="ECO:0000313" key="1">
    <source>
        <dbReference type="EMBL" id="NNG34829.1"/>
    </source>
</evidence>
<dbReference type="Proteomes" id="UP000562984">
    <property type="component" value="Unassembled WGS sequence"/>
</dbReference>
<reference evidence="1 2" key="1">
    <citation type="submission" date="2020-05" db="EMBL/GenBank/DDBJ databases">
        <title>Nakamurella sp. DB0629 isolated from air conditioner.</title>
        <authorList>
            <person name="Kim D.H."/>
            <person name="Kim D.-U."/>
        </authorList>
    </citation>
    <scope>NUCLEOTIDE SEQUENCE [LARGE SCALE GENOMIC DNA]</scope>
    <source>
        <strain evidence="1 2">DB0629</strain>
    </source>
</reference>
<evidence type="ECO:0000313" key="2">
    <source>
        <dbReference type="Proteomes" id="UP000562984"/>
    </source>
</evidence>
<dbReference type="EMBL" id="JABEND010000002">
    <property type="protein sequence ID" value="NNG34829.1"/>
    <property type="molecule type" value="Genomic_DNA"/>
</dbReference>
<protein>
    <submittedName>
        <fullName evidence="1">DUF664 domain-containing protein</fullName>
    </submittedName>
</protein>